<dbReference type="EMBL" id="DPOP01000041">
    <property type="protein sequence ID" value="HCW66473.1"/>
    <property type="molecule type" value="Genomic_DNA"/>
</dbReference>
<proteinExistence type="predicted"/>
<comment type="caution">
    <text evidence="1">The sequence shown here is derived from an EMBL/GenBank/DDBJ whole genome shotgun (WGS) entry which is preliminary data.</text>
</comment>
<dbReference type="Proteomes" id="UP000264179">
    <property type="component" value="Unassembled WGS sequence"/>
</dbReference>
<name>A0A3D5N5N8_9PROT</name>
<dbReference type="GO" id="GO:0016787">
    <property type="term" value="F:hydrolase activity"/>
    <property type="evidence" value="ECO:0007669"/>
    <property type="project" value="UniProtKB-KW"/>
</dbReference>
<reference evidence="1 2" key="1">
    <citation type="journal article" date="2018" name="Nat. Biotechnol.">
        <title>A standardized bacterial taxonomy based on genome phylogeny substantially revises the tree of life.</title>
        <authorList>
            <person name="Parks D.H."/>
            <person name="Chuvochina M."/>
            <person name="Waite D.W."/>
            <person name="Rinke C."/>
            <person name="Skarshewski A."/>
            <person name="Chaumeil P.A."/>
            <person name="Hugenholtz P."/>
        </authorList>
    </citation>
    <scope>NUCLEOTIDE SEQUENCE [LARGE SCALE GENOMIC DNA]</scope>
    <source>
        <strain evidence="1">UBA9881</strain>
    </source>
</reference>
<evidence type="ECO:0000313" key="1">
    <source>
        <dbReference type="EMBL" id="HCW66473.1"/>
    </source>
</evidence>
<gene>
    <name evidence="1" type="ORF">DHR80_04520</name>
</gene>
<dbReference type="AlphaFoldDB" id="A0A3D5N5N8"/>
<organism evidence="1 2">
    <name type="scientific">Thalassospira lucentensis</name>
    <dbReference type="NCBI Taxonomy" id="168935"/>
    <lineage>
        <taxon>Bacteria</taxon>
        <taxon>Pseudomonadati</taxon>
        <taxon>Pseudomonadota</taxon>
        <taxon>Alphaproteobacteria</taxon>
        <taxon>Rhodospirillales</taxon>
        <taxon>Thalassospiraceae</taxon>
        <taxon>Thalassospira</taxon>
    </lineage>
</organism>
<feature type="non-terminal residue" evidence="1">
    <location>
        <position position="25"/>
    </location>
</feature>
<sequence>MSIERAKAEDWYSLKRVGDDITYIG</sequence>
<keyword evidence="1" id="KW-0378">Hydrolase</keyword>
<protein>
    <submittedName>
        <fullName evidence="1">MBL fold metallo-hydrolase</fullName>
    </submittedName>
</protein>
<evidence type="ECO:0000313" key="2">
    <source>
        <dbReference type="Proteomes" id="UP000264179"/>
    </source>
</evidence>
<accession>A0A3D5N5N8</accession>